<evidence type="ECO:0000259" key="2">
    <source>
        <dbReference type="Pfam" id="PF22766"/>
    </source>
</evidence>
<dbReference type="Pfam" id="PF22766">
    <property type="entry name" value="ZW10_C2"/>
    <property type="match status" value="1"/>
</dbReference>
<evidence type="ECO:0000313" key="4">
    <source>
        <dbReference type="Proteomes" id="UP001565368"/>
    </source>
</evidence>
<evidence type="ECO:0000313" key="3">
    <source>
        <dbReference type="EMBL" id="KAL1408911.1"/>
    </source>
</evidence>
<feature type="region of interest" description="Disordered" evidence="1">
    <location>
        <begin position="264"/>
        <end position="354"/>
    </location>
</feature>
<accession>A0ABR3Q2G3</accession>
<evidence type="ECO:0000256" key="1">
    <source>
        <dbReference type="SAM" id="MobiDB-lite"/>
    </source>
</evidence>
<dbReference type="Proteomes" id="UP001565368">
    <property type="component" value="Unassembled WGS sequence"/>
</dbReference>
<gene>
    <name evidence="3" type="ORF">Q8F55_005725</name>
</gene>
<protein>
    <recommendedName>
        <fullName evidence="2">ZW10 C-terminal helical domain-containing protein</fullName>
    </recommendedName>
</protein>
<comment type="caution">
    <text evidence="3">The sequence shown here is derived from an EMBL/GenBank/DDBJ whole genome shotgun (WGS) entry which is preliminary data.</text>
</comment>
<dbReference type="RefSeq" id="XP_069208855.1">
    <property type="nucleotide sequence ID" value="XM_069354213.1"/>
</dbReference>
<dbReference type="Gene3D" id="1.10.357.150">
    <property type="match status" value="1"/>
</dbReference>
<feature type="domain" description="ZW10 C-terminal helical" evidence="2">
    <location>
        <begin position="539"/>
        <end position="682"/>
    </location>
</feature>
<dbReference type="PANTHER" id="PTHR12205:SF0">
    <property type="entry name" value="CENTROMERE_KINETOCHORE PROTEIN ZW10 HOMOLOG"/>
    <property type="match status" value="1"/>
</dbReference>
<dbReference type="InterPro" id="IPR055148">
    <property type="entry name" value="ZW10_C_2"/>
</dbReference>
<feature type="compositionally biased region" description="Acidic residues" evidence="1">
    <location>
        <begin position="306"/>
        <end position="319"/>
    </location>
</feature>
<feature type="compositionally biased region" description="Acidic residues" evidence="1">
    <location>
        <begin position="272"/>
        <end position="293"/>
    </location>
</feature>
<sequence>MGAVILPSGSPGAEDAASGPAVALSTVVTAGGRPTSASLATHAQELQEKAHAEEGALHSLVRTHRNSIADQVTSGQALATASVSIDDSLQSVERQFDILDASHATSLTPLIDAAVSRQTYLHEAAVANLTASTLASIKKQYDGLVDLEDAMWTGHGADEAFLAQLEHAQSPNVGGIDTAVASAIRSRHDLLRTMASEQLSNAWAGAISVTEGISTSGPRIQVTKEVHLSAPRRWAHWAWKVVDVEVVDDAKAVDNLNAVNVKDTISPSIPTEEGDLSEPEDGDGWGFDADDDQPATKGTATLAQNDAEENDGWGFDDESPTVPQPVVPKKPVKEARRLGKKVGSKPTPPSEERLDHVEQYGAAQPSPRAPSPPSNAVKTVVTVGSTASKPTYRISTICDEVLAMAGDLANDIDGFSKLQFTHSSFASSGSRLEGQLAEVLDFIRATTPVAHAAHLKSTPAATLQLGNDFTYIGNGLHESQGVTALPTVSDVSERFKAAGRTLFLACAEDQIAHVSALLKVVNRLVDTADETVFANAQVAIQQLVEFVENLAKQTESVVEAPRYFQFLGLVIEEVCNTFLDDVLAMDDITEVESTRIGLLLGRIESLEQLFKSNTDDVSSIPTFVPHWLKLCYVNELLGANLVDITYLFENGSLVDFTPDELAKLIRALFADSEKRTKLLGKVEFSA</sequence>
<proteinExistence type="predicted"/>
<dbReference type="GeneID" id="95986768"/>
<dbReference type="PANTHER" id="PTHR12205">
    <property type="entry name" value="CENTROMERE/KINETOCHORE PROTEIN ZW10"/>
    <property type="match status" value="1"/>
</dbReference>
<dbReference type="EMBL" id="JBBXJM010000004">
    <property type="protein sequence ID" value="KAL1408911.1"/>
    <property type="molecule type" value="Genomic_DNA"/>
</dbReference>
<keyword evidence="4" id="KW-1185">Reference proteome</keyword>
<organism evidence="3 4">
    <name type="scientific">Vanrija albida</name>
    <dbReference type="NCBI Taxonomy" id="181172"/>
    <lineage>
        <taxon>Eukaryota</taxon>
        <taxon>Fungi</taxon>
        <taxon>Dikarya</taxon>
        <taxon>Basidiomycota</taxon>
        <taxon>Agaricomycotina</taxon>
        <taxon>Tremellomycetes</taxon>
        <taxon>Trichosporonales</taxon>
        <taxon>Trichosporonaceae</taxon>
        <taxon>Vanrija</taxon>
    </lineage>
</organism>
<dbReference type="InterPro" id="IPR046362">
    <property type="entry name" value="Zw10/DSL1_C_sf"/>
</dbReference>
<reference evidence="3 4" key="1">
    <citation type="submission" date="2023-08" db="EMBL/GenBank/DDBJ databases">
        <title>Annotated Genome Sequence of Vanrija albida AlHP1.</title>
        <authorList>
            <person name="Herzog R."/>
        </authorList>
    </citation>
    <scope>NUCLEOTIDE SEQUENCE [LARGE SCALE GENOMIC DNA]</scope>
    <source>
        <strain evidence="3 4">AlHP1</strain>
    </source>
</reference>
<name>A0ABR3Q2G3_9TREE</name>